<dbReference type="PROSITE" id="PS50943">
    <property type="entry name" value="HTH_CROC1"/>
    <property type="match status" value="1"/>
</dbReference>
<reference evidence="3 4" key="1">
    <citation type="journal article" date="2019" name="Int. J. Syst. Evol. Microbiol.">
        <title>The Global Catalogue of Microorganisms (GCM) 10K type strain sequencing project: providing services to taxonomists for standard genome sequencing and annotation.</title>
        <authorList>
            <consortium name="The Broad Institute Genomics Platform"/>
            <consortium name="The Broad Institute Genome Sequencing Center for Infectious Disease"/>
            <person name="Wu L."/>
            <person name="Ma J."/>
        </authorList>
    </citation>
    <scope>NUCLEOTIDE SEQUENCE [LARGE SCALE GENOMIC DNA]</scope>
    <source>
        <strain evidence="3 4">JCM 4542</strain>
    </source>
</reference>
<dbReference type="Gene3D" id="1.10.260.40">
    <property type="entry name" value="lambda repressor-like DNA-binding domains"/>
    <property type="match status" value="1"/>
</dbReference>
<feature type="compositionally biased region" description="Low complexity" evidence="1">
    <location>
        <begin position="107"/>
        <end position="119"/>
    </location>
</feature>
<dbReference type="EMBL" id="BAAASL010000012">
    <property type="protein sequence ID" value="GAA2718728.1"/>
    <property type="molecule type" value="Genomic_DNA"/>
</dbReference>
<gene>
    <name evidence="3" type="ORF">GCM10010315_34780</name>
</gene>
<evidence type="ECO:0000313" key="4">
    <source>
        <dbReference type="Proteomes" id="UP001500886"/>
    </source>
</evidence>
<comment type="caution">
    <text evidence="3">The sequence shown here is derived from an EMBL/GenBank/DDBJ whole genome shotgun (WGS) entry which is preliminary data.</text>
</comment>
<dbReference type="InterPro" id="IPR001387">
    <property type="entry name" value="Cro/C1-type_HTH"/>
</dbReference>
<keyword evidence="4" id="KW-1185">Reference proteome</keyword>
<name>A0ABN3TUA4_9ACTN</name>
<dbReference type="Proteomes" id="UP001500886">
    <property type="component" value="Unassembled WGS sequence"/>
</dbReference>
<dbReference type="CDD" id="cd00093">
    <property type="entry name" value="HTH_XRE"/>
    <property type="match status" value="1"/>
</dbReference>
<proteinExistence type="predicted"/>
<dbReference type="Pfam" id="PF01381">
    <property type="entry name" value="HTH_3"/>
    <property type="match status" value="1"/>
</dbReference>
<feature type="domain" description="HTH cro/C1-type" evidence="2">
    <location>
        <begin position="49"/>
        <end position="105"/>
    </location>
</feature>
<evidence type="ECO:0000256" key="1">
    <source>
        <dbReference type="SAM" id="MobiDB-lite"/>
    </source>
</evidence>
<dbReference type="InterPro" id="IPR010982">
    <property type="entry name" value="Lambda_DNA-bd_dom_sf"/>
</dbReference>
<dbReference type="SUPFAM" id="SSF47413">
    <property type="entry name" value="lambda repressor-like DNA-binding domains"/>
    <property type="match status" value="1"/>
</dbReference>
<evidence type="ECO:0000313" key="3">
    <source>
        <dbReference type="EMBL" id="GAA2718728.1"/>
    </source>
</evidence>
<dbReference type="RefSeq" id="WP_344436258.1">
    <property type="nucleotide sequence ID" value="NZ_BAAASL010000012.1"/>
</dbReference>
<evidence type="ECO:0000259" key="2">
    <source>
        <dbReference type="PROSITE" id="PS50943"/>
    </source>
</evidence>
<dbReference type="SMART" id="SM00530">
    <property type="entry name" value="HTH_XRE"/>
    <property type="match status" value="1"/>
</dbReference>
<accession>A0ABN3TUA4</accession>
<feature type="region of interest" description="Disordered" evidence="1">
    <location>
        <begin position="107"/>
        <end position="139"/>
    </location>
</feature>
<sequence>MRAHRPVRGAHDGNGGRVGAVMAWRKSTESGHAAQEAGARLARRTTASLAGLLAEREMTRKDLADRMGVSPGRVSQILSGDENLTLRSLAAVAESLDARVEITFLDAAPRPAEGPAGESPARHTPQSSPALPYARSPHR</sequence>
<organism evidence="3 4">
    <name type="scientific">Streptomyces luteosporeus</name>
    <dbReference type="NCBI Taxonomy" id="173856"/>
    <lineage>
        <taxon>Bacteria</taxon>
        <taxon>Bacillati</taxon>
        <taxon>Actinomycetota</taxon>
        <taxon>Actinomycetes</taxon>
        <taxon>Kitasatosporales</taxon>
        <taxon>Streptomycetaceae</taxon>
        <taxon>Streptomyces</taxon>
    </lineage>
</organism>
<protein>
    <recommendedName>
        <fullName evidence="2">HTH cro/C1-type domain-containing protein</fullName>
    </recommendedName>
</protein>